<dbReference type="Proteomes" id="UP001229209">
    <property type="component" value="Unassembled WGS sequence"/>
</dbReference>
<dbReference type="Gene3D" id="1.10.260.40">
    <property type="entry name" value="lambda repressor-like DNA-binding domains"/>
    <property type="match status" value="1"/>
</dbReference>
<dbReference type="SMART" id="SM00530">
    <property type="entry name" value="HTH_XRE"/>
    <property type="match status" value="1"/>
</dbReference>
<reference evidence="2 3" key="1">
    <citation type="submission" date="2023-07" db="EMBL/GenBank/DDBJ databases">
        <title>Genomic Encyclopedia of Type Strains, Phase IV (KMG-IV): sequencing the most valuable type-strain genomes for metagenomic binning, comparative biology and taxonomic classification.</title>
        <authorList>
            <person name="Goeker M."/>
        </authorList>
    </citation>
    <scope>NUCLEOTIDE SEQUENCE [LARGE SCALE GENOMIC DNA]</scope>
    <source>
        <strain evidence="2 3">DSM 25924</strain>
    </source>
</reference>
<accession>A0ABT9LUQ9</accession>
<evidence type="ECO:0000313" key="3">
    <source>
        <dbReference type="Proteomes" id="UP001229209"/>
    </source>
</evidence>
<evidence type="ECO:0000259" key="1">
    <source>
        <dbReference type="PROSITE" id="PS50943"/>
    </source>
</evidence>
<comment type="caution">
    <text evidence="2">The sequence shown here is derived from an EMBL/GenBank/DDBJ whole genome shotgun (WGS) entry which is preliminary data.</text>
</comment>
<dbReference type="Pfam" id="PF01381">
    <property type="entry name" value="HTH_3"/>
    <property type="match status" value="1"/>
</dbReference>
<evidence type="ECO:0000313" key="2">
    <source>
        <dbReference type="EMBL" id="MDP9727993.1"/>
    </source>
</evidence>
<organism evidence="2 3">
    <name type="scientific">Alicyclobacillus tolerans</name>
    <dbReference type="NCBI Taxonomy" id="90970"/>
    <lineage>
        <taxon>Bacteria</taxon>
        <taxon>Bacillati</taxon>
        <taxon>Bacillota</taxon>
        <taxon>Bacilli</taxon>
        <taxon>Bacillales</taxon>
        <taxon>Alicyclobacillaceae</taxon>
        <taxon>Alicyclobacillus</taxon>
    </lineage>
</organism>
<name>A0ABT9LUQ9_9BACL</name>
<dbReference type="CDD" id="cd00093">
    <property type="entry name" value="HTH_XRE"/>
    <property type="match status" value="1"/>
</dbReference>
<dbReference type="InterPro" id="IPR010982">
    <property type="entry name" value="Lambda_DNA-bd_dom_sf"/>
</dbReference>
<protein>
    <submittedName>
        <fullName evidence="2">Transcriptional regulator with XRE-family HTH domain</fullName>
    </submittedName>
</protein>
<keyword evidence="3" id="KW-1185">Reference proteome</keyword>
<dbReference type="InterPro" id="IPR001387">
    <property type="entry name" value="Cro/C1-type_HTH"/>
</dbReference>
<proteinExistence type="predicted"/>
<dbReference type="SUPFAM" id="SSF47413">
    <property type="entry name" value="lambda repressor-like DNA-binding domains"/>
    <property type="match status" value="1"/>
</dbReference>
<feature type="domain" description="HTH cro/C1-type" evidence="1">
    <location>
        <begin position="1"/>
        <end position="53"/>
    </location>
</feature>
<sequence length="123" mass="14036">MRLQRHWTLATLCQRTGISMSHLSAIEKGGRKNPSFDVVCRIAHAFDLPLSYFDSHNEREEKMTTVNYPLLVSEEGARYLQLAEHLAERKALDNTSLLLESIAEFLNDNQATYLPEDSHSTDD</sequence>
<gene>
    <name evidence="2" type="ORF">J2S04_000924</name>
</gene>
<dbReference type="EMBL" id="JAURUO010000004">
    <property type="protein sequence ID" value="MDP9727993.1"/>
    <property type="molecule type" value="Genomic_DNA"/>
</dbReference>
<dbReference type="PROSITE" id="PS50943">
    <property type="entry name" value="HTH_CROC1"/>
    <property type="match status" value="1"/>
</dbReference>